<name>A0A9P9D9D6_9PLEO</name>
<comment type="caution">
    <text evidence="1">The sequence shown here is derived from an EMBL/GenBank/DDBJ whole genome shotgun (WGS) entry which is preliminary data.</text>
</comment>
<accession>A0A9P9D9D6</accession>
<protein>
    <submittedName>
        <fullName evidence="1">UMTA methyltransferase family protein-like protein</fullName>
    </submittedName>
</protein>
<evidence type="ECO:0000313" key="1">
    <source>
        <dbReference type="EMBL" id="KAH7116175.1"/>
    </source>
</evidence>
<dbReference type="AlphaFoldDB" id="A0A9P9D9D6"/>
<dbReference type="Proteomes" id="UP000700596">
    <property type="component" value="Unassembled WGS sequence"/>
</dbReference>
<gene>
    <name evidence="1" type="ORF">B0J11DRAFT_593938</name>
</gene>
<evidence type="ECO:0000313" key="2">
    <source>
        <dbReference type="Proteomes" id="UP000700596"/>
    </source>
</evidence>
<keyword evidence="1" id="KW-0808">Transferase</keyword>
<keyword evidence="1" id="KW-0489">Methyltransferase</keyword>
<dbReference type="GO" id="GO:0032259">
    <property type="term" value="P:methylation"/>
    <property type="evidence" value="ECO:0007669"/>
    <property type="project" value="UniProtKB-KW"/>
</dbReference>
<organism evidence="1 2">
    <name type="scientific">Dendryphion nanum</name>
    <dbReference type="NCBI Taxonomy" id="256645"/>
    <lineage>
        <taxon>Eukaryota</taxon>
        <taxon>Fungi</taxon>
        <taxon>Dikarya</taxon>
        <taxon>Ascomycota</taxon>
        <taxon>Pezizomycotina</taxon>
        <taxon>Dothideomycetes</taxon>
        <taxon>Pleosporomycetidae</taxon>
        <taxon>Pleosporales</taxon>
        <taxon>Torulaceae</taxon>
        <taxon>Dendryphion</taxon>
    </lineage>
</organism>
<proteinExistence type="predicted"/>
<dbReference type="OrthoDB" id="417697at2759"/>
<dbReference type="Gene3D" id="3.40.50.150">
    <property type="entry name" value="Vaccinia Virus protein VP39"/>
    <property type="match status" value="1"/>
</dbReference>
<dbReference type="InterPro" id="IPR029063">
    <property type="entry name" value="SAM-dependent_MTases_sf"/>
</dbReference>
<dbReference type="SUPFAM" id="SSF53335">
    <property type="entry name" value="S-adenosyl-L-methionine-dependent methyltransferases"/>
    <property type="match status" value="1"/>
</dbReference>
<dbReference type="GO" id="GO:0008168">
    <property type="term" value="F:methyltransferase activity"/>
    <property type="evidence" value="ECO:0007669"/>
    <property type="project" value="UniProtKB-KW"/>
</dbReference>
<dbReference type="EMBL" id="JAGMWT010000015">
    <property type="protein sequence ID" value="KAH7116175.1"/>
    <property type="molecule type" value="Genomic_DNA"/>
</dbReference>
<keyword evidence="2" id="KW-1185">Reference proteome</keyword>
<sequence>MVDLKDKYIISHGFAESGRLYLQHYLWRAQLGWELHPNIRLPEEGDIKFADYGCGNAAWLIAIASELSEAQSSRTQLYGYDIANVHFPRPENLPSNIKLGILDVFTPSLPDHLVSAFDVVHIRAFTAVVKGNNPGPLIATAYKMLKPGGFLQWDELDSSTLRAVPPVPSISGKQTQKMLDVGRESAKNAMNLDYSWLANVGLILAEHGFEVKVDERIDPKKELRKPLSDSMMLVHDNVRRRALKNGRMPGVDVDIDELWASIQPELEQGVCVLMDMLVLVAQKPA</sequence>
<reference evidence="1" key="1">
    <citation type="journal article" date="2021" name="Nat. Commun.">
        <title>Genetic determinants of endophytism in the Arabidopsis root mycobiome.</title>
        <authorList>
            <person name="Mesny F."/>
            <person name="Miyauchi S."/>
            <person name="Thiergart T."/>
            <person name="Pickel B."/>
            <person name="Atanasova L."/>
            <person name="Karlsson M."/>
            <person name="Huettel B."/>
            <person name="Barry K.W."/>
            <person name="Haridas S."/>
            <person name="Chen C."/>
            <person name="Bauer D."/>
            <person name="Andreopoulos W."/>
            <person name="Pangilinan J."/>
            <person name="LaButti K."/>
            <person name="Riley R."/>
            <person name="Lipzen A."/>
            <person name="Clum A."/>
            <person name="Drula E."/>
            <person name="Henrissat B."/>
            <person name="Kohler A."/>
            <person name="Grigoriev I.V."/>
            <person name="Martin F.M."/>
            <person name="Hacquard S."/>
        </authorList>
    </citation>
    <scope>NUCLEOTIDE SEQUENCE</scope>
    <source>
        <strain evidence="1">MPI-CAGE-CH-0243</strain>
    </source>
</reference>